<proteinExistence type="predicted"/>
<protein>
    <submittedName>
        <fullName evidence="1">Uncharacterized protein</fullName>
    </submittedName>
</protein>
<organism evidence="1">
    <name type="scientific">Rhizophora mucronata</name>
    <name type="common">Asiatic mangrove</name>
    <dbReference type="NCBI Taxonomy" id="61149"/>
    <lineage>
        <taxon>Eukaryota</taxon>
        <taxon>Viridiplantae</taxon>
        <taxon>Streptophyta</taxon>
        <taxon>Embryophyta</taxon>
        <taxon>Tracheophyta</taxon>
        <taxon>Spermatophyta</taxon>
        <taxon>Magnoliopsida</taxon>
        <taxon>eudicotyledons</taxon>
        <taxon>Gunneridae</taxon>
        <taxon>Pentapetalae</taxon>
        <taxon>rosids</taxon>
        <taxon>fabids</taxon>
        <taxon>Malpighiales</taxon>
        <taxon>Rhizophoraceae</taxon>
        <taxon>Rhizophora</taxon>
    </lineage>
</organism>
<accession>A0A2P2QZG3</accession>
<sequence>MPTSQVTDTTEELNRVNTKKNRQVQANSLIQMFWRVI</sequence>
<dbReference type="EMBL" id="GGEC01091790">
    <property type="protein sequence ID" value="MBX72274.1"/>
    <property type="molecule type" value="Transcribed_RNA"/>
</dbReference>
<evidence type="ECO:0000313" key="1">
    <source>
        <dbReference type="EMBL" id="MBX72274.1"/>
    </source>
</evidence>
<name>A0A2P2QZG3_RHIMU</name>
<dbReference type="AlphaFoldDB" id="A0A2P2QZG3"/>
<reference evidence="1" key="1">
    <citation type="submission" date="2018-02" db="EMBL/GenBank/DDBJ databases">
        <title>Rhizophora mucronata_Transcriptome.</title>
        <authorList>
            <person name="Meera S.P."/>
            <person name="Sreeshan A."/>
            <person name="Augustine A."/>
        </authorList>
    </citation>
    <scope>NUCLEOTIDE SEQUENCE</scope>
    <source>
        <tissue evidence="1">Leaf</tissue>
    </source>
</reference>